<evidence type="ECO:0000256" key="2">
    <source>
        <dbReference type="ARBA" id="ARBA00022723"/>
    </source>
</evidence>
<proteinExistence type="predicted"/>
<accession>A0A699HE10</accession>
<dbReference type="InterPro" id="IPR054722">
    <property type="entry name" value="PolX-like_BBD"/>
</dbReference>
<evidence type="ECO:0000259" key="5">
    <source>
        <dbReference type="PROSITE" id="PS50994"/>
    </source>
</evidence>
<feature type="region of interest" description="Disordered" evidence="4">
    <location>
        <begin position="1096"/>
        <end position="1148"/>
    </location>
</feature>
<dbReference type="InterPro" id="IPR013103">
    <property type="entry name" value="RVT_2"/>
</dbReference>
<dbReference type="Gene3D" id="3.30.420.10">
    <property type="entry name" value="Ribonuclease H-like superfamily/Ribonuclease H"/>
    <property type="match status" value="1"/>
</dbReference>
<dbReference type="PANTHER" id="PTHR42648">
    <property type="entry name" value="TRANSPOSASE, PUTATIVE-RELATED"/>
    <property type="match status" value="1"/>
</dbReference>
<protein>
    <recommendedName>
        <fullName evidence="5">Integrase catalytic domain-containing protein</fullName>
    </recommendedName>
</protein>
<dbReference type="InterPro" id="IPR039537">
    <property type="entry name" value="Retrotran_Ty1/copia-like"/>
</dbReference>
<dbReference type="GO" id="GO:0015074">
    <property type="term" value="P:DNA integration"/>
    <property type="evidence" value="ECO:0007669"/>
    <property type="project" value="InterPro"/>
</dbReference>
<dbReference type="InterPro" id="IPR057670">
    <property type="entry name" value="SH3_retrovirus"/>
</dbReference>
<keyword evidence="1" id="KW-0645">Protease</keyword>
<evidence type="ECO:0000256" key="3">
    <source>
        <dbReference type="ARBA" id="ARBA00022801"/>
    </source>
</evidence>
<dbReference type="InterPro" id="IPR036397">
    <property type="entry name" value="RNaseH_sf"/>
</dbReference>
<dbReference type="Pfam" id="PF13976">
    <property type="entry name" value="gag_pre-integrs"/>
    <property type="match status" value="1"/>
</dbReference>
<dbReference type="PANTHER" id="PTHR42648:SF27">
    <property type="entry name" value="RNA-DIRECTED DNA POLYMERASE"/>
    <property type="match status" value="1"/>
</dbReference>
<dbReference type="AlphaFoldDB" id="A0A699HE10"/>
<organism evidence="6">
    <name type="scientific">Tanacetum cinerariifolium</name>
    <name type="common">Dalmatian daisy</name>
    <name type="synonym">Chrysanthemum cinerariifolium</name>
    <dbReference type="NCBI Taxonomy" id="118510"/>
    <lineage>
        <taxon>Eukaryota</taxon>
        <taxon>Viridiplantae</taxon>
        <taxon>Streptophyta</taxon>
        <taxon>Embryophyta</taxon>
        <taxon>Tracheophyta</taxon>
        <taxon>Spermatophyta</taxon>
        <taxon>Magnoliopsida</taxon>
        <taxon>eudicotyledons</taxon>
        <taxon>Gunneridae</taxon>
        <taxon>Pentapetalae</taxon>
        <taxon>asterids</taxon>
        <taxon>campanulids</taxon>
        <taxon>Asterales</taxon>
        <taxon>Asteraceae</taxon>
        <taxon>Asteroideae</taxon>
        <taxon>Anthemideae</taxon>
        <taxon>Anthemidinae</taxon>
        <taxon>Tanacetum</taxon>
    </lineage>
</organism>
<gene>
    <name evidence="6" type="ORF">Tci_362156</name>
</gene>
<dbReference type="GO" id="GO:0046872">
    <property type="term" value="F:metal ion binding"/>
    <property type="evidence" value="ECO:0007669"/>
    <property type="project" value="UniProtKB-KW"/>
</dbReference>
<dbReference type="GO" id="GO:0006508">
    <property type="term" value="P:proteolysis"/>
    <property type="evidence" value="ECO:0007669"/>
    <property type="project" value="UniProtKB-KW"/>
</dbReference>
<dbReference type="EMBL" id="BKCJ010137773">
    <property type="protein sequence ID" value="GEX90181.1"/>
    <property type="molecule type" value="Genomic_DNA"/>
</dbReference>
<dbReference type="Pfam" id="PF07727">
    <property type="entry name" value="RVT_2"/>
    <property type="match status" value="1"/>
</dbReference>
<keyword evidence="3" id="KW-0378">Hydrolase</keyword>
<keyword evidence="2" id="KW-0479">Metal-binding</keyword>
<evidence type="ECO:0000256" key="1">
    <source>
        <dbReference type="ARBA" id="ARBA00022670"/>
    </source>
</evidence>
<dbReference type="InterPro" id="IPR025724">
    <property type="entry name" value="GAG-pre-integrase_dom"/>
</dbReference>
<dbReference type="Pfam" id="PF22936">
    <property type="entry name" value="Pol_BBD"/>
    <property type="match status" value="1"/>
</dbReference>
<dbReference type="GO" id="GO:0008233">
    <property type="term" value="F:peptidase activity"/>
    <property type="evidence" value="ECO:0007669"/>
    <property type="project" value="UniProtKB-KW"/>
</dbReference>
<dbReference type="InterPro" id="IPR001584">
    <property type="entry name" value="Integrase_cat-core"/>
</dbReference>
<sequence>MLYDGCGDLAPEGQQVAPEILIAHTAWIKGSKEIVGLMLMTMEPEIQRNLENLHEFDSFVQNYNMHSLGKIINELHVVLKLHAQTLPKNNAPVLHAIRAGKVQKVNKHKKPKPQMAARGQNHGIGKNKLTYALKPKIPHPPKREDPAKHSICHECGIFTIELNTFLNKSWIYDTGCGTHICNTTQGLKASRKLKSGALNLYMGNGQREVVEAIGVFYLCLPSGLEIVLNNCHYAPSITRGVISVSCFAIPKDGIFEIDLSNSYANDSSMYAISNKRAKLDLDSALLWHCRLGHISKKRIEKLQHDGLLNSTDLGLLRNASLHKHEMFETFKVFQKKVENQLGKTIKSLRSNRGGEYMSQEFLDHLKDHGIITHRTPSYTPQHNGVSKKRNRTLLYMIRSMMSQTTLPKSFWDYTLETTVRILNMVLTKKVEKTPYERDTLTKPDKLEPMSIKCIFIGHPKETMGYSFYYPPENKVLVARNAKFLENSLITQEASGSLEDLKIIQEEDTHPSIDTSLNHEDDDQEIDEPQSDINPIRRSIRTRHPTDRMCLYIDAKEHKLGDLGELANYKAALLDPEFDKWLNAMNVEMQSMKDNKVWDLVEFPHIDKTVGSKWLFKKKTDMDGAVHTYKACLKAKGYTQTPGINYEETFSPVADIKAIRILIAIAAFYDYEIRQMDVKTSFLNGYLFEEVYMEQAQDLDETAYILGIKIYRDRSRRLIGLCQSAYIEKILKRYHMKNSKRGSIPMQEKLRLSKSQGASTPAELKRMQNVPFASVVDSIMYVVRCTHHDVAFAQNITSRFQHNPGDLHWTTVKNILKYLRNTKDMFLVYEGDIKRELKVSCYTDVGYLTDADDLKKFIYGLGVVPMIEESISRYCDNTRAISIANESGITKGARHFRAEVHYLSEVIEYGDVKLEKVHTYDNLADPFTKALAFSKHSEHTRNIGMLPASSLILGFWITGGSGTKKKSNVIGMSGSSVDSGFSSLSQVAGIIRDHVRGLSEGNTVNVGYVGQVAQVNVVSCDAPNATSALGDGSNPIEVGHESAIKETSTSEATKVSLMSLTETNLCNLDWLTLASVYEVSDKMKLYVDDCPKAPKRGVNKVEKGEGGSSEDDDEGFIKLKKKKSGANGGTKNFNPVLMKPKPQYRPKTLNVDDPVTVEVESGHTASTSGVQEEGISSTLLVEKIHRFEQQLLDGECMLVDEDGKLRGTYGDIEQEYDYDPYDGDMYEGQDIPDTIHNICNNLDIMVRGRSKK</sequence>
<feature type="domain" description="Integrase catalytic" evidence="5">
    <location>
        <begin position="325"/>
        <end position="442"/>
    </location>
</feature>
<dbReference type="GO" id="GO:0003676">
    <property type="term" value="F:nucleic acid binding"/>
    <property type="evidence" value="ECO:0007669"/>
    <property type="project" value="InterPro"/>
</dbReference>
<dbReference type="SUPFAM" id="SSF53098">
    <property type="entry name" value="Ribonuclease H-like"/>
    <property type="match status" value="1"/>
</dbReference>
<dbReference type="InterPro" id="IPR012337">
    <property type="entry name" value="RNaseH-like_sf"/>
</dbReference>
<dbReference type="Pfam" id="PF25597">
    <property type="entry name" value="SH3_retrovirus"/>
    <property type="match status" value="1"/>
</dbReference>
<dbReference type="PROSITE" id="PS50994">
    <property type="entry name" value="INTEGRASE"/>
    <property type="match status" value="1"/>
</dbReference>
<evidence type="ECO:0000313" key="6">
    <source>
        <dbReference type="EMBL" id="GEX90181.1"/>
    </source>
</evidence>
<name>A0A699HE10_TANCI</name>
<comment type="caution">
    <text evidence="6">The sequence shown here is derived from an EMBL/GenBank/DDBJ whole genome shotgun (WGS) entry which is preliminary data.</text>
</comment>
<evidence type="ECO:0000256" key="4">
    <source>
        <dbReference type="SAM" id="MobiDB-lite"/>
    </source>
</evidence>
<reference evidence="6" key="1">
    <citation type="journal article" date="2019" name="Sci. Rep.">
        <title>Draft genome of Tanacetum cinerariifolium, the natural source of mosquito coil.</title>
        <authorList>
            <person name="Yamashiro T."/>
            <person name="Shiraishi A."/>
            <person name="Satake H."/>
            <person name="Nakayama K."/>
        </authorList>
    </citation>
    <scope>NUCLEOTIDE SEQUENCE</scope>
</reference>